<gene>
    <name evidence="3" type="ORF">HMPREF1162_1032</name>
</gene>
<feature type="transmembrane region" description="Helical" evidence="1">
    <location>
        <begin position="58"/>
        <end position="79"/>
    </location>
</feature>
<dbReference type="InterPro" id="IPR012336">
    <property type="entry name" value="Thioredoxin-like_fold"/>
</dbReference>
<evidence type="ECO:0000259" key="2">
    <source>
        <dbReference type="Pfam" id="PF13462"/>
    </source>
</evidence>
<feature type="domain" description="Thioredoxin-like fold" evidence="2">
    <location>
        <begin position="116"/>
        <end position="273"/>
    </location>
</feature>
<evidence type="ECO:0000313" key="3">
    <source>
        <dbReference type="EMBL" id="EGR95027.1"/>
    </source>
</evidence>
<keyword evidence="1" id="KW-1133">Transmembrane helix</keyword>
<keyword evidence="1" id="KW-0472">Membrane</keyword>
<keyword evidence="1" id="KW-0812">Transmembrane</keyword>
<dbReference type="Proteomes" id="UP000007832">
    <property type="component" value="Unassembled WGS sequence"/>
</dbReference>
<reference evidence="3 4" key="1">
    <citation type="submission" date="2011-07" db="EMBL/GenBank/DDBJ databases">
        <title>Genome Sequence of Propionibacterium acnes SK182B-JCVI.</title>
        <authorList>
            <person name="Durkin A.S."/>
            <person name="Madupu R."/>
            <person name="Hostetler J."/>
            <person name="Radune D."/>
            <person name="Torralba M."/>
            <person name="Methe B."/>
            <person name="Sutton G."/>
            <person name="Strausberg R.L."/>
            <person name="Nelson K.E."/>
        </authorList>
    </citation>
    <scope>NUCLEOTIDE SEQUENCE [LARGE SCALE GENOMIC DNA]</scope>
    <source>
        <strain evidence="3 4">SK182B-JCVI</strain>
    </source>
</reference>
<name>F9NXN3_9ACTN</name>
<dbReference type="EMBL" id="AFUN01000043">
    <property type="protein sequence ID" value="EGR95027.1"/>
    <property type="molecule type" value="Genomic_DNA"/>
</dbReference>
<comment type="caution">
    <text evidence="3">The sequence shown here is derived from an EMBL/GenBank/DDBJ whole genome shotgun (WGS) entry which is preliminary data.</text>
</comment>
<dbReference type="PATRIC" id="fig|1051006.4.peg.1947"/>
<dbReference type="STRING" id="1574624.GCA_001642025_00951"/>
<evidence type="ECO:0000256" key="1">
    <source>
        <dbReference type="SAM" id="Phobius"/>
    </source>
</evidence>
<dbReference type="Gene3D" id="3.40.30.10">
    <property type="entry name" value="Glutaredoxin"/>
    <property type="match status" value="1"/>
</dbReference>
<dbReference type="InterPro" id="IPR036249">
    <property type="entry name" value="Thioredoxin-like_sf"/>
</dbReference>
<protein>
    <submittedName>
        <fullName evidence="3">DSBA-like thioredoxin domain protein</fullName>
    </submittedName>
</protein>
<dbReference type="eggNOG" id="COG1651">
    <property type="taxonomic scope" value="Bacteria"/>
</dbReference>
<organism evidence="3 4">
    <name type="scientific">[Propionibacterium] namnetense SK182B-JCVI</name>
    <dbReference type="NCBI Taxonomy" id="1051006"/>
    <lineage>
        <taxon>Bacteria</taxon>
        <taxon>Bacillati</taxon>
        <taxon>Actinomycetota</taxon>
        <taxon>Actinomycetes</taxon>
        <taxon>Propionibacteriales</taxon>
        <taxon>Propionibacteriaceae</taxon>
        <taxon>Cutibacterium</taxon>
    </lineage>
</organism>
<accession>F9NXN3</accession>
<dbReference type="Pfam" id="PF13462">
    <property type="entry name" value="Thioredoxin_4"/>
    <property type="match status" value="1"/>
</dbReference>
<dbReference type="AlphaFoldDB" id="F9NXN3"/>
<evidence type="ECO:0000313" key="4">
    <source>
        <dbReference type="Proteomes" id="UP000007832"/>
    </source>
</evidence>
<proteinExistence type="predicted"/>
<dbReference type="SUPFAM" id="SSF52833">
    <property type="entry name" value="Thioredoxin-like"/>
    <property type="match status" value="1"/>
</dbReference>
<sequence>MVGRFGCPTGYDHVRHIIDGTGGLQPMAAKKATATTSRRAALRAQQEAQESAKKRRRIIGVIAGVVIIAVVVIAVVLGLNHKSDDVPTTGQITPPSATKDGVYTLNPDKVKGGAPTVTVFQDYQCPACKGAEDVLGKPLNELSAEGKIKLEYHTLTFLDRNLRDDASTRAAMAAAAADVVGKFQAYHDVVYRHQPQEEGAGYTDEQLRKEFASEAGITGSNLTKFQRIYDNKQTEQFVKNGNDKGLQELQKFGTAGTPAFLVNGKSWEGWQDFTQSAPTADKLLQAIKNAH</sequence>